<dbReference type="PANTHER" id="PTHR43798">
    <property type="entry name" value="MONOACYLGLYCEROL LIPASE"/>
    <property type="match status" value="1"/>
</dbReference>
<accession>A0A1V9ZS80</accession>
<dbReference type="EMBL" id="JNBR01000021">
    <property type="protein sequence ID" value="OQS00853.1"/>
    <property type="molecule type" value="Genomic_DNA"/>
</dbReference>
<evidence type="ECO:0000313" key="4">
    <source>
        <dbReference type="Proteomes" id="UP000243579"/>
    </source>
</evidence>
<dbReference type="Gene3D" id="3.40.50.1820">
    <property type="entry name" value="alpha/beta hydrolase"/>
    <property type="match status" value="1"/>
</dbReference>
<evidence type="ECO:0000313" key="3">
    <source>
        <dbReference type="EMBL" id="OQS00853.1"/>
    </source>
</evidence>
<dbReference type="PANTHER" id="PTHR43798:SF33">
    <property type="entry name" value="HYDROLASE, PUTATIVE (AFU_ORTHOLOGUE AFUA_2G14860)-RELATED"/>
    <property type="match status" value="1"/>
</dbReference>
<name>A0A1V9ZS80_ACHHY</name>
<dbReference type="OrthoDB" id="408373at2759"/>
<dbReference type="GO" id="GO:0016020">
    <property type="term" value="C:membrane"/>
    <property type="evidence" value="ECO:0007669"/>
    <property type="project" value="TreeGrafter"/>
</dbReference>
<dbReference type="Pfam" id="PF00561">
    <property type="entry name" value="Abhydrolase_1"/>
    <property type="match status" value="1"/>
</dbReference>
<feature type="signal peptide" evidence="1">
    <location>
        <begin position="1"/>
        <end position="24"/>
    </location>
</feature>
<keyword evidence="1" id="KW-0732">Signal</keyword>
<evidence type="ECO:0000259" key="2">
    <source>
        <dbReference type="Pfam" id="PF00561"/>
    </source>
</evidence>
<dbReference type="InterPro" id="IPR029058">
    <property type="entry name" value="AB_hydrolase_fold"/>
</dbReference>
<feature type="chain" id="PRO_5013026219" description="AB hydrolase-1 domain-containing protein" evidence="1">
    <location>
        <begin position="25"/>
        <end position="310"/>
    </location>
</feature>
<organism evidence="3 4">
    <name type="scientific">Achlya hypogyna</name>
    <name type="common">Oomycete</name>
    <name type="synonym">Protoachlya hypogyna</name>
    <dbReference type="NCBI Taxonomy" id="1202772"/>
    <lineage>
        <taxon>Eukaryota</taxon>
        <taxon>Sar</taxon>
        <taxon>Stramenopiles</taxon>
        <taxon>Oomycota</taxon>
        <taxon>Saprolegniomycetes</taxon>
        <taxon>Saprolegniales</taxon>
        <taxon>Achlyaceae</taxon>
        <taxon>Achlya</taxon>
    </lineage>
</organism>
<dbReference type="Proteomes" id="UP000243579">
    <property type="component" value="Unassembled WGS sequence"/>
</dbReference>
<dbReference type="SUPFAM" id="SSF53474">
    <property type="entry name" value="alpha/beta-Hydrolases"/>
    <property type="match status" value="1"/>
</dbReference>
<dbReference type="InterPro" id="IPR050266">
    <property type="entry name" value="AB_hydrolase_sf"/>
</dbReference>
<proteinExistence type="predicted"/>
<keyword evidence="4" id="KW-1185">Reference proteome</keyword>
<dbReference type="PRINTS" id="PR00111">
    <property type="entry name" value="ABHYDROLASE"/>
</dbReference>
<dbReference type="AlphaFoldDB" id="A0A1V9ZS80"/>
<evidence type="ECO:0000256" key="1">
    <source>
        <dbReference type="SAM" id="SignalP"/>
    </source>
</evidence>
<sequence>MLEVAWHGLPRWLHLILLAKAASGALPPALARVVFSAIYGTLPPVHLPRPSLAPARPLLVLPPYHSTVYRPSGQPRSRIVLLHGWGMSSKDWALTARKLQKEHGHAVLTLDFFGHGFSPYLPHNDQHDPHVLVHQVHDAVRRAGWEAAPVTIAGISMGSAIALRYAQRYPDTVHRLILMCGAGMTVTRWYAWTDRLRACNNALLRKLQELNKQPTWHALFHYVPPLRAMISHSYLTRLTPEYGVDQQTLPQTLQKVHACIWPMVDPLHPLQLELFDETPEHVAIVPGVDHALFCLLIDFLQLHSKAHLWQ</sequence>
<gene>
    <name evidence="3" type="ORF">ACHHYP_02234</name>
</gene>
<reference evidence="3 4" key="1">
    <citation type="journal article" date="2014" name="Genome Biol. Evol.">
        <title>The secreted proteins of Achlya hypogyna and Thraustotheca clavata identify the ancestral oomycete secretome and reveal gene acquisitions by horizontal gene transfer.</title>
        <authorList>
            <person name="Misner I."/>
            <person name="Blouin N."/>
            <person name="Leonard G."/>
            <person name="Richards T.A."/>
            <person name="Lane C.E."/>
        </authorList>
    </citation>
    <scope>NUCLEOTIDE SEQUENCE [LARGE SCALE GENOMIC DNA]</scope>
    <source>
        <strain evidence="3 4">ATCC 48635</strain>
    </source>
</reference>
<dbReference type="InterPro" id="IPR000073">
    <property type="entry name" value="AB_hydrolase_1"/>
</dbReference>
<protein>
    <recommendedName>
        <fullName evidence="2">AB hydrolase-1 domain-containing protein</fullName>
    </recommendedName>
</protein>
<comment type="caution">
    <text evidence="3">The sequence shown here is derived from an EMBL/GenBank/DDBJ whole genome shotgun (WGS) entry which is preliminary data.</text>
</comment>
<feature type="domain" description="AB hydrolase-1" evidence="2">
    <location>
        <begin position="79"/>
        <end position="195"/>
    </location>
</feature>